<organism evidence="2 3">
    <name type="scientific">Brevibacillus laterosporus LMG 15441</name>
    <dbReference type="NCBI Taxonomy" id="1042163"/>
    <lineage>
        <taxon>Bacteria</taxon>
        <taxon>Bacillati</taxon>
        <taxon>Bacillota</taxon>
        <taxon>Bacilli</taxon>
        <taxon>Bacillales</taxon>
        <taxon>Paenibacillaceae</taxon>
        <taxon>Brevibacillus</taxon>
    </lineage>
</organism>
<dbReference type="AlphaFoldDB" id="A0A075RI82"/>
<dbReference type="RefSeq" id="WP_003334077.1">
    <property type="nucleotide sequence ID" value="NZ_CP007806.1"/>
</dbReference>
<dbReference type="eggNOG" id="COG2226">
    <property type="taxonomic scope" value="Bacteria"/>
</dbReference>
<feature type="domain" description="Methyltransferase" evidence="1">
    <location>
        <begin position="42"/>
        <end position="144"/>
    </location>
</feature>
<dbReference type="CDD" id="cd02440">
    <property type="entry name" value="AdoMet_MTases"/>
    <property type="match status" value="1"/>
</dbReference>
<sequence>MAQPNHPDIYQNQAEKYERLISKQPSLYAVMNQIKPIENTDIIDLGAGTGRLTTVLAKQAKSIVALDASEAMLQITAHKLKQAGLHNWRTQVADNRALPVANDSADLLVSGWSIGYLANSTDPTWKHNIKQVMEEIKRVLRPGGTAIIVETMGTGYENPHPPVFLQNYYRSLEQDYGFSFSWIRLDYHFESVEEATDLTRFFFGEEVAEKVASQSLLQVPECAGIWTLQV</sequence>
<reference evidence="2 3" key="1">
    <citation type="journal article" date="2011" name="J. Bacteriol.">
        <title>Genome sequence of Brevibacillus laterosporus LMG 15441, a pathogen of invertebrates.</title>
        <authorList>
            <person name="Djukic M."/>
            <person name="Poehlein A."/>
            <person name="Thurmer A."/>
            <person name="Daniel R."/>
        </authorList>
    </citation>
    <scope>NUCLEOTIDE SEQUENCE [LARGE SCALE GENOMIC DNA]</scope>
    <source>
        <strain evidence="2 3">LMG 15441</strain>
    </source>
</reference>
<name>A0A075RI82_BRELA</name>
<protein>
    <submittedName>
        <fullName evidence="2">Demethylmenaquinone methyltransferase</fullName>
        <ecNumber evidence="2">2.1.1.163</ecNumber>
    </submittedName>
</protein>
<dbReference type="EC" id="2.1.1.163" evidence="2"/>
<dbReference type="SUPFAM" id="SSF53335">
    <property type="entry name" value="S-adenosyl-L-methionine-dependent methyltransferases"/>
    <property type="match status" value="1"/>
</dbReference>
<dbReference type="Proteomes" id="UP000005850">
    <property type="component" value="Chromosome"/>
</dbReference>
<dbReference type="STRING" id="1042163.BRLA_c045860"/>
<dbReference type="KEGG" id="blr:BRLA_c045860"/>
<dbReference type="EMBL" id="CP007806">
    <property type="protein sequence ID" value="AIG28850.1"/>
    <property type="molecule type" value="Genomic_DNA"/>
</dbReference>
<proteinExistence type="predicted"/>
<accession>A0A075RI82</accession>
<dbReference type="HOGENOM" id="CLU_1202948_0_0_9"/>
<dbReference type="InterPro" id="IPR041698">
    <property type="entry name" value="Methyltransf_25"/>
</dbReference>
<dbReference type="GO" id="GO:0032259">
    <property type="term" value="P:methylation"/>
    <property type="evidence" value="ECO:0007669"/>
    <property type="project" value="UniProtKB-KW"/>
</dbReference>
<dbReference type="InterPro" id="IPR050508">
    <property type="entry name" value="Methyltransf_Superfamily"/>
</dbReference>
<dbReference type="PANTHER" id="PTHR42912">
    <property type="entry name" value="METHYLTRANSFERASE"/>
    <property type="match status" value="1"/>
</dbReference>
<gene>
    <name evidence="2" type="ORF">BRLA_c045860</name>
</gene>
<dbReference type="PANTHER" id="PTHR42912:SF93">
    <property type="entry name" value="N6-ADENOSINE-METHYLTRANSFERASE TMT1A"/>
    <property type="match status" value="1"/>
</dbReference>
<keyword evidence="3" id="KW-1185">Reference proteome</keyword>
<dbReference type="Pfam" id="PF13649">
    <property type="entry name" value="Methyltransf_25"/>
    <property type="match status" value="1"/>
</dbReference>
<dbReference type="GO" id="GO:0043770">
    <property type="term" value="F:demethylmenaquinone methyltransferase activity"/>
    <property type="evidence" value="ECO:0007669"/>
    <property type="project" value="UniProtKB-EC"/>
</dbReference>
<evidence type="ECO:0000313" key="3">
    <source>
        <dbReference type="Proteomes" id="UP000005850"/>
    </source>
</evidence>
<dbReference type="Gene3D" id="3.40.50.150">
    <property type="entry name" value="Vaccinia Virus protein VP39"/>
    <property type="match status" value="1"/>
</dbReference>
<evidence type="ECO:0000259" key="1">
    <source>
        <dbReference type="Pfam" id="PF13649"/>
    </source>
</evidence>
<keyword evidence="2" id="KW-0489">Methyltransferase</keyword>
<keyword evidence="2" id="KW-0808">Transferase</keyword>
<dbReference type="InterPro" id="IPR029063">
    <property type="entry name" value="SAM-dependent_MTases_sf"/>
</dbReference>
<evidence type="ECO:0000313" key="2">
    <source>
        <dbReference type="EMBL" id="AIG28850.1"/>
    </source>
</evidence>